<name>A0ABX5YR79_9PLAN</name>
<evidence type="ECO:0000313" key="1">
    <source>
        <dbReference type="EMBL" id="QEG18095.1"/>
    </source>
</evidence>
<proteinExistence type="predicted"/>
<evidence type="ECO:0000313" key="2">
    <source>
        <dbReference type="Proteomes" id="UP000322887"/>
    </source>
</evidence>
<gene>
    <name evidence="1" type="ORF">GmarT_39800</name>
</gene>
<organism evidence="1 2">
    <name type="scientific">Gimesia maris</name>
    <dbReference type="NCBI Taxonomy" id="122"/>
    <lineage>
        <taxon>Bacteria</taxon>
        <taxon>Pseudomonadati</taxon>
        <taxon>Planctomycetota</taxon>
        <taxon>Planctomycetia</taxon>
        <taxon>Planctomycetales</taxon>
        <taxon>Planctomycetaceae</taxon>
        <taxon>Gimesia</taxon>
    </lineage>
</organism>
<dbReference type="EMBL" id="CP042910">
    <property type="protein sequence ID" value="QEG18095.1"/>
    <property type="molecule type" value="Genomic_DNA"/>
</dbReference>
<accession>A0ABX5YR79</accession>
<sequence length="42" mass="4775">MHCIKATLRFYLLLFIVPGLALTFTAAGETKEAQKRKSETIY</sequence>
<protein>
    <submittedName>
        <fullName evidence="1">Uncharacterized protein</fullName>
    </submittedName>
</protein>
<dbReference type="Proteomes" id="UP000322887">
    <property type="component" value="Chromosome"/>
</dbReference>
<reference evidence="1 2" key="1">
    <citation type="submission" date="2019-08" db="EMBL/GenBank/DDBJ databases">
        <title>Deep-cultivation of Planctomycetes and their phenomic and genomic characterization uncovers novel biology.</title>
        <authorList>
            <person name="Wiegand S."/>
            <person name="Jogler M."/>
            <person name="Boedeker C."/>
            <person name="Pinto D."/>
            <person name="Vollmers J."/>
            <person name="Rivas-Marin E."/>
            <person name="Kohn T."/>
            <person name="Peeters S.H."/>
            <person name="Heuer A."/>
            <person name="Rast P."/>
            <person name="Oberbeckmann S."/>
            <person name="Bunk B."/>
            <person name="Jeske O."/>
            <person name="Meyerdierks A."/>
            <person name="Storesund J.E."/>
            <person name="Kallscheuer N."/>
            <person name="Luecker S."/>
            <person name="Lage O.M."/>
            <person name="Pohl T."/>
            <person name="Merkel B.J."/>
            <person name="Hornburger P."/>
            <person name="Mueller R.-W."/>
            <person name="Bruemmer F."/>
            <person name="Labrenz M."/>
            <person name="Spormann A.M."/>
            <person name="Op den Camp H."/>
            <person name="Overmann J."/>
            <person name="Amann R."/>
            <person name="Jetten M.S.M."/>
            <person name="Mascher T."/>
            <person name="Medema M.H."/>
            <person name="Devos D.P."/>
            <person name="Kaster A.-K."/>
            <person name="Ovreas L."/>
            <person name="Rohde M."/>
            <person name="Galperin M.Y."/>
            <person name="Jogler C."/>
        </authorList>
    </citation>
    <scope>NUCLEOTIDE SEQUENCE [LARGE SCALE GENOMIC DNA]</scope>
    <source>
        <strain evidence="1 2">DSM 8797</strain>
    </source>
</reference>
<keyword evidence="2" id="KW-1185">Reference proteome</keyword>